<accession>A0ACB7TQD2</accession>
<proteinExistence type="predicted"/>
<sequence>MQPPRRRYDCGRRLLDPRNESPDSQSTENQNVGLAGIFEVNSVGGYVWANDLADQNRVLKEMFANIGPNDLPLENSYFAIKDPSAPNGTLYRFNMTNGFLRNLHQKLAPTYRDEYCSVDVDRYFNVLWVKCNFDLEGMYATYNGALYYGSKIVQNFTIKAFIIKHSGVNPALLSIYTKERMCKADKCRLEEYSVFITAFELNTTASPKFSEFTSNPKFQNFKNNATLAAEVWTDFNVKMYTHILPKIVRALNATYRAEIPTRMTAVGALDKKLFRGPVKRVQRENKLSEAAKKLRDWFKRLMKG</sequence>
<protein>
    <submittedName>
        <fullName evidence="1">Uncharacterized protein</fullName>
    </submittedName>
</protein>
<dbReference type="Proteomes" id="UP000821845">
    <property type="component" value="Chromosome 1"/>
</dbReference>
<evidence type="ECO:0000313" key="2">
    <source>
        <dbReference type="Proteomes" id="UP000821845"/>
    </source>
</evidence>
<evidence type="ECO:0000313" key="1">
    <source>
        <dbReference type="EMBL" id="KAH6948378.1"/>
    </source>
</evidence>
<comment type="caution">
    <text evidence="1">The sequence shown here is derived from an EMBL/GenBank/DDBJ whole genome shotgun (WGS) entry which is preliminary data.</text>
</comment>
<name>A0ACB7TQD2_HYAAI</name>
<dbReference type="EMBL" id="CM023481">
    <property type="protein sequence ID" value="KAH6948378.1"/>
    <property type="molecule type" value="Genomic_DNA"/>
</dbReference>
<organism evidence="1 2">
    <name type="scientific">Hyalomma asiaticum</name>
    <name type="common">Tick</name>
    <dbReference type="NCBI Taxonomy" id="266040"/>
    <lineage>
        <taxon>Eukaryota</taxon>
        <taxon>Metazoa</taxon>
        <taxon>Ecdysozoa</taxon>
        <taxon>Arthropoda</taxon>
        <taxon>Chelicerata</taxon>
        <taxon>Arachnida</taxon>
        <taxon>Acari</taxon>
        <taxon>Parasitiformes</taxon>
        <taxon>Ixodida</taxon>
        <taxon>Ixodoidea</taxon>
        <taxon>Ixodidae</taxon>
        <taxon>Hyalomminae</taxon>
        <taxon>Hyalomma</taxon>
    </lineage>
</organism>
<reference evidence="1" key="1">
    <citation type="submission" date="2020-05" db="EMBL/GenBank/DDBJ databases">
        <title>Large-scale comparative analyses of tick genomes elucidate their genetic diversity and vector capacities.</title>
        <authorList>
            <person name="Jia N."/>
            <person name="Wang J."/>
            <person name="Shi W."/>
            <person name="Du L."/>
            <person name="Sun Y."/>
            <person name="Zhan W."/>
            <person name="Jiang J."/>
            <person name="Wang Q."/>
            <person name="Zhang B."/>
            <person name="Ji P."/>
            <person name="Sakyi L.B."/>
            <person name="Cui X."/>
            <person name="Yuan T."/>
            <person name="Jiang B."/>
            <person name="Yang W."/>
            <person name="Lam T.T.-Y."/>
            <person name="Chang Q."/>
            <person name="Ding S."/>
            <person name="Wang X."/>
            <person name="Zhu J."/>
            <person name="Ruan X."/>
            <person name="Zhao L."/>
            <person name="Wei J."/>
            <person name="Que T."/>
            <person name="Du C."/>
            <person name="Cheng J."/>
            <person name="Dai P."/>
            <person name="Han X."/>
            <person name="Huang E."/>
            <person name="Gao Y."/>
            <person name="Liu J."/>
            <person name="Shao H."/>
            <person name="Ye R."/>
            <person name="Li L."/>
            <person name="Wei W."/>
            <person name="Wang X."/>
            <person name="Wang C."/>
            <person name="Yang T."/>
            <person name="Huo Q."/>
            <person name="Li W."/>
            <person name="Guo W."/>
            <person name="Chen H."/>
            <person name="Zhou L."/>
            <person name="Ni X."/>
            <person name="Tian J."/>
            <person name="Zhou Y."/>
            <person name="Sheng Y."/>
            <person name="Liu T."/>
            <person name="Pan Y."/>
            <person name="Xia L."/>
            <person name="Li J."/>
            <person name="Zhao F."/>
            <person name="Cao W."/>
        </authorList>
    </citation>
    <scope>NUCLEOTIDE SEQUENCE</scope>
    <source>
        <strain evidence="1">Hyas-2018</strain>
    </source>
</reference>
<gene>
    <name evidence="1" type="ORF">HPB50_023828</name>
</gene>
<keyword evidence="2" id="KW-1185">Reference proteome</keyword>